<organism evidence="1 2">
    <name type="scientific">Aquimarina algicola</name>
    <dbReference type="NCBI Taxonomy" id="2589995"/>
    <lineage>
        <taxon>Bacteria</taxon>
        <taxon>Pseudomonadati</taxon>
        <taxon>Bacteroidota</taxon>
        <taxon>Flavobacteriia</taxon>
        <taxon>Flavobacteriales</taxon>
        <taxon>Flavobacteriaceae</taxon>
        <taxon>Aquimarina</taxon>
    </lineage>
</organism>
<accession>A0A504J4C1</accession>
<sequence>MIIPIPANKERFTIALTLQAIQQVSLGIRVYDPDRPNTHYFRRKAQLQQGQQRQLFIPLAVSADFLELELYDKQSPEDEVPIALTNFTIQKMPPAQVWMTPERRRFLEFAISFAQKAGYTPTGFYDSPKGEFLFQYLPSITDSEGKELITPARISRKMPRVQLSQRLFKSFTIPVRVFILAHEGCHWFLNTRSEKTADLCGIRQYLDYGFPKIEAVYAATKIFSLHPVGTAQLQRTQDIMAFIDDYKQLSA</sequence>
<name>A0A504J4C1_9FLAO</name>
<reference evidence="1 2" key="1">
    <citation type="submission" date="2019-06" db="EMBL/GenBank/DDBJ databases">
        <authorList>
            <person name="Meng X."/>
        </authorList>
    </citation>
    <scope>NUCLEOTIDE SEQUENCE [LARGE SCALE GENOMIC DNA]</scope>
    <source>
        <strain evidence="1 2">M625</strain>
    </source>
</reference>
<keyword evidence="2" id="KW-1185">Reference proteome</keyword>
<comment type="caution">
    <text evidence="1">The sequence shown here is derived from an EMBL/GenBank/DDBJ whole genome shotgun (WGS) entry which is preliminary data.</text>
</comment>
<dbReference type="RefSeq" id="WP_140592770.1">
    <property type="nucleotide sequence ID" value="NZ_VFWZ01000003.1"/>
</dbReference>
<proteinExistence type="predicted"/>
<dbReference type="EMBL" id="VFWZ01000003">
    <property type="protein sequence ID" value="TPN85796.1"/>
    <property type="molecule type" value="Genomic_DNA"/>
</dbReference>
<evidence type="ECO:0000313" key="1">
    <source>
        <dbReference type="EMBL" id="TPN85796.1"/>
    </source>
</evidence>
<gene>
    <name evidence="1" type="ORF">FHK87_10935</name>
</gene>
<dbReference type="Proteomes" id="UP000315540">
    <property type="component" value="Unassembled WGS sequence"/>
</dbReference>
<dbReference type="OrthoDB" id="1413352at2"/>
<evidence type="ECO:0000313" key="2">
    <source>
        <dbReference type="Proteomes" id="UP000315540"/>
    </source>
</evidence>
<protein>
    <submittedName>
        <fullName evidence="1">Uncharacterized protein</fullName>
    </submittedName>
</protein>
<dbReference type="AlphaFoldDB" id="A0A504J4C1"/>